<keyword evidence="2 5" id="KW-0689">Ribosomal protein</keyword>
<dbReference type="InterPro" id="IPR037147">
    <property type="entry name" value="Ribosomal_bL28_sf"/>
</dbReference>
<reference evidence="6" key="1">
    <citation type="submission" date="2021-12" db="EMBL/GenBank/DDBJ databases">
        <title>Alicyclobacillaceae gen. nov., sp. nov., isolated from chalcocite enrichment system.</title>
        <authorList>
            <person name="Jiang Z."/>
        </authorList>
    </citation>
    <scope>NUCLEOTIDE SEQUENCE</scope>
    <source>
        <strain evidence="6">MYW30-H2</strain>
    </source>
</reference>
<name>A0ABY4CFA1_9BACL</name>
<dbReference type="InterPro" id="IPR001383">
    <property type="entry name" value="Ribosomal_bL28_bact-type"/>
</dbReference>
<dbReference type="InterPro" id="IPR034704">
    <property type="entry name" value="Ribosomal_bL28/bL31-like_sf"/>
</dbReference>
<dbReference type="PANTHER" id="PTHR39080">
    <property type="entry name" value="50S RIBOSOMAL PROTEIN L28"/>
    <property type="match status" value="1"/>
</dbReference>
<dbReference type="NCBIfam" id="TIGR00009">
    <property type="entry name" value="L28"/>
    <property type="match status" value="1"/>
</dbReference>
<evidence type="ECO:0000256" key="4">
    <source>
        <dbReference type="ARBA" id="ARBA00035174"/>
    </source>
</evidence>
<dbReference type="RefSeq" id="WP_347435891.1">
    <property type="nucleotide sequence ID" value="NZ_CP089291.1"/>
</dbReference>
<evidence type="ECO:0000256" key="1">
    <source>
        <dbReference type="ARBA" id="ARBA00008760"/>
    </source>
</evidence>
<dbReference type="HAMAP" id="MF_00373">
    <property type="entry name" value="Ribosomal_bL28"/>
    <property type="match status" value="1"/>
</dbReference>
<evidence type="ECO:0000256" key="3">
    <source>
        <dbReference type="ARBA" id="ARBA00023274"/>
    </source>
</evidence>
<gene>
    <name evidence="5 6" type="primary">rpmB</name>
    <name evidence="6" type="ORF">LSG31_14960</name>
</gene>
<dbReference type="SUPFAM" id="SSF143800">
    <property type="entry name" value="L28p-like"/>
    <property type="match status" value="1"/>
</dbReference>
<dbReference type="PANTHER" id="PTHR39080:SF1">
    <property type="entry name" value="LARGE RIBOSOMAL SUBUNIT PROTEIN BL28A"/>
    <property type="match status" value="1"/>
</dbReference>
<keyword evidence="3 5" id="KW-0687">Ribonucleoprotein</keyword>
<dbReference type="Gene3D" id="2.30.170.40">
    <property type="entry name" value="Ribosomal protein L28/L24"/>
    <property type="match status" value="1"/>
</dbReference>
<keyword evidence="7" id="KW-1185">Reference proteome</keyword>
<proteinExistence type="inferred from homology"/>
<dbReference type="GO" id="GO:0005840">
    <property type="term" value="C:ribosome"/>
    <property type="evidence" value="ECO:0007669"/>
    <property type="project" value="UniProtKB-KW"/>
</dbReference>
<evidence type="ECO:0000256" key="5">
    <source>
        <dbReference type="HAMAP-Rule" id="MF_00373"/>
    </source>
</evidence>
<organism evidence="6 7">
    <name type="scientific">Fodinisporobacter ferrooxydans</name>
    <dbReference type="NCBI Taxonomy" id="2901836"/>
    <lineage>
        <taxon>Bacteria</taxon>
        <taxon>Bacillati</taxon>
        <taxon>Bacillota</taxon>
        <taxon>Bacilli</taxon>
        <taxon>Bacillales</taxon>
        <taxon>Alicyclobacillaceae</taxon>
        <taxon>Fodinisporobacter</taxon>
    </lineage>
</organism>
<protein>
    <recommendedName>
        <fullName evidence="4 5">Large ribosomal subunit protein bL28</fullName>
    </recommendedName>
</protein>
<comment type="similarity">
    <text evidence="1 5">Belongs to the bacterial ribosomal protein bL28 family.</text>
</comment>
<dbReference type="InterPro" id="IPR026569">
    <property type="entry name" value="Ribosomal_bL28"/>
</dbReference>
<evidence type="ECO:0000256" key="2">
    <source>
        <dbReference type="ARBA" id="ARBA00022980"/>
    </source>
</evidence>
<accession>A0ABY4CFA1</accession>
<dbReference type="InterPro" id="IPR050096">
    <property type="entry name" value="Bacterial_rp_bL28"/>
</dbReference>
<dbReference type="EMBL" id="CP089291">
    <property type="protein sequence ID" value="UOF89207.1"/>
    <property type="molecule type" value="Genomic_DNA"/>
</dbReference>
<evidence type="ECO:0000313" key="7">
    <source>
        <dbReference type="Proteomes" id="UP000830167"/>
    </source>
</evidence>
<dbReference type="Pfam" id="PF00830">
    <property type="entry name" value="Ribosomal_L28"/>
    <property type="match status" value="1"/>
</dbReference>
<evidence type="ECO:0000313" key="6">
    <source>
        <dbReference type="EMBL" id="UOF89207.1"/>
    </source>
</evidence>
<sequence>MAKRCEVCGKDPVTGNQVSHSHILTKRRWLPNIQKVRANINGTVKRISVCTRCLKAGKVKRAI</sequence>
<dbReference type="Proteomes" id="UP000830167">
    <property type="component" value="Chromosome"/>
</dbReference>